<comment type="subcellular location">
    <subcellularLocation>
        <location evidence="1">Cell membrane</location>
        <topology evidence="1">Multi-pass membrane protein</topology>
    </subcellularLocation>
</comment>
<feature type="transmembrane region" description="Helical" evidence="8">
    <location>
        <begin position="112"/>
        <end position="133"/>
    </location>
</feature>
<feature type="transmembrane region" description="Helical" evidence="8">
    <location>
        <begin position="283"/>
        <end position="304"/>
    </location>
</feature>
<dbReference type="PANTHER" id="PTHR32196:SF21">
    <property type="entry name" value="ABC TRANSPORTER PERMEASE PROTEIN YPHD-RELATED"/>
    <property type="match status" value="1"/>
</dbReference>
<dbReference type="RefSeq" id="WP_093973322.1">
    <property type="nucleotide sequence ID" value="NZ_FXXQ01000003.1"/>
</dbReference>
<feature type="transmembrane region" description="Helical" evidence="8">
    <location>
        <begin position="27"/>
        <end position="44"/>
    </location>
</feature>
<organism evidence="9 10">
    <name type="scientific">Boseongicola aestuarii</name>
    <dbReference type="NCBI Taxonomy" id="1470561"/>
    <lineage>
        <taxon>Bacteria</taxon>
        <taxon>Pseudomonadati</taxon>
        <taxon>Pseudomonadota</taxon>
        <taxon>Alphaproteobacteria</taxon>
        <taxon>Rhodobacterales</taxon>
        <taxon>Paracoccaceae</taxon>
        <taxon>Boseongicola</taxon>
    </lineage>
</organism>
<sequence>MSSKATGGTSEVIEKRPFDKAEFIEKYSTFGIFLILVVVATLWTDTFLTERNMLNVLRQVAAGTGIMAVGMLFVILTRGIDLSVGSIQALGSVLCGYYIVQLDISIWFGIPLVLLSGAACGAITGLFVAYLSLPSFVMSLAMMAMARGLSLVYSQGQPIVLGKAGAAITEFGSGRFLNVPMPVWLMAFIFIVAGITLNFTKYGRIIKAIGSNEEAVRLSGINVPRYVASVYVISGVLAATAGIIAASRTGIGSSQVGVGAELNVIAAVVIGGASLMGGRGGVINTLIGALILGVMTNLMNLAGVPGYHQQVWMGVIIAVAMLLHFSVTKIKN</sequence>
<keyword evidence="10" id="KW-1185">Reference proteome</keyword>
<dbReference type="Proteomes" id="UP000201838">
    <property type="component" value="Unassembled WGS sequence"/>
</dbReference>
<dbReference type="PANTHER" id="PTHR32196">
    <property type="entry name" value="ABC TRANSPORTER PERMEASE PROTEIN YPHD-RELATED-RELATED"/>
    <property type="match status" value="1"/>
</dbReference>
<evidence type="ECO:0000313" key="9">
    <source>
        <dbReference type="EMBL" id="SMX23353.1"/>
    </source>
</evidence>
<evidence type="ECO:0000256" key="5">
    <source>
        <dbReference type="ARBA" id="ARBA00022692"/>
    </source>
</evidence>
<evidence type="ECO:0000256" key="7">
    <source>
        <dbReference type="ARBA" id="ARBA00023136"/>
    </source>
</evidence>
<reference evidence="9 10" key="1">
    <citation type="submission" date="2017-05" db="EMBL/GenBank/DDBJ databases">
        <authorList>
            <person name="Song R."/>
            <person name="Chenine A.L."/>
            <person name="Ruprecht R.M."/>
        </authorList>
    </citation>
    <scope>NUCLEOTIDE SEQUENCE [LARGE SCALE GENOMIC DNA]</scope>
    <source>
        <strain evidence="9 10">CECT 8489</strain>
    </source>
</reference>
<keyword evidence="2" id="KW-0813">Transport</keyword>
<feature type="transmembrane region" description="Helical" evidence="8">
    <location>
        <begin position="181"/>
        <end position="199"/>
    </location>
</feature>
<dbReference type="GO" id="GO:0022857">
    <property type="term" value="F:transmembrane transporter activity"/>
    <property type="evidence" value="ECO:0007669"/>
    <property type="project" value="InterPro"/>
</dbReference>
<evidence type="ECO:0000256" key="8">
    <source>
        <dbReference type="SAM" id="Phobius"/>
    </source>
</evidence>
<dbReference type="EMBL" id="FXXQ01000003">
    <property type="protein sequence ID" value="SMX23353.1"/>
    <property type="molecule type" value="Genomic_DNA"/>
</dbReference>
<keyword evidence="6 8" id="KW-1133">Transmembrane helix</keyword>
<dbReference type="OrthoDB" id="192433at2"/>
<keyword evidence="3" id="KW-1003">Cell membrane</keyword>
<dbReference type="CDD" id="cd06579">
    <property type="entry name" value="TM_PBP1_transp_AraH_like"/>
    <property type="match status" value="1"/>
</dbReference>
<dbReference type="AlphaFoldDB" id="A0A238IZ96"/>
<accession>A0A238IZ96</accession>
<evidence type="ECO:0000256" key="2">
    <source>
        <dbReference type="ARBA" id="ARBA00022448"/>
    </source>
</evidence>
<keyword evidence="7 8" id="KW-0472">Membrane</keyword>
<evidence type="ECO:0000256" key="3">
    <source>
        <dbReference type="ARBA" id="ARBA00022475"/>
    </source>
</evidence>
<proteinExistence type="predicted"/>
<keyword evidence="4" id="KW-0997">Cell inner membrane</keyword>
<dbReference type="Pfam" id="PF02653">
    <property type="entry name" value="BPD_transp_2"/>
    <property type="match status" value="1"/>
</dbReference>
<evidence type="ECO:0000256" key="6">
    <source>
        <dbReference type="ARBA" id="ARBA00022989"/>
    </source>
</evidence>
<feature type="transmembrane region" description="Helical" evidence="8">
    <location>
        <begin position="56"/>
        <end position="76"/>
    </location>
</feature>
<evidence type="ECO:0000256" key="4">
    <source>
        <dbReference type="ARBA" id="ARBA00022519"/>
    </source>
</evidence>
<protein>
    <submittedName>
        <fullName evidence="9">Ribose transport system permease protein RbsC</fullName>
    </submittedName>
</protein>
<dbReference type="InterPro" id="IPR001851">
    <property type="entry name" value="ABC_transp_permease"/>
</dbReference>
<evidence type="ECO:0000256" key="1">
    <source>
        <dbReference type="ARBA" id="ARBA00004651"/>
    </source>
</evidence>
<name>A0A238IZ96_9RHOB</name>
<evidence type="ECO:0000313" key="10">
    <source>
        <dbReference type="Proteomes" id="UP000201838"/>
    </source>
</evidence>
<feature type="transmembrane region" description="Helical" evidence="8">
    <location>
        <begin position="258"/>
        <end position="276"/>
    </location>
</feature>
<gene>
    <name evidence="9" type="primary">rbsC_3</name>
    <name evidence="9" type="ORF">BOA8489_01459</name>
</gene>
<keyword evidence="5 8" id="KW-0812">Transmembrane</keyword>
<dbReference type="GO" id="GO:0005886">
    <property type="term" value="C:plasma membrane"/>
    <property type="evidence" value="ECO:0007669"/>
    <property type="project" value="UniProtKB-SubCell"/>
</dbReference>
<feature type="transmembrane region" description="Helical" evidence="8">
    <location>
        <begin position="226"/>
        <end position="246"/>
    </location>
</feature>
<feature type="transmembrane region" description="Helical" evidence="8">
    <location>
        <begin position="310"/>
        <end position="327"/>
    </location>
</feature>